<reference evidence="3" key="2">
    <citation type="submission" date="2021-09" db="EMBL/GenBank/DDBJ databases">
        <authorList>
            <person name="Gilroy R."/>
        </authorList>
    </citation>
    <scope>NUCLEOTIDE SEQUENCE</scope>
    <source>
        <strain evidence="3">CHK193-16274</strain>
    </source>
</reference>
<protein>
    <recommendedName>
        <fullName evidence="2">Acyltransferase 3 domain-containing protein</fullName>
    </recommendedName>
</protein>
<evidence type="ECO:0000259" key="2">
    <source>
        <dbReference type="Pfam" id="PF01757"/>
    </source>
</evidence>
<dbReference type="AlphaFoldDB" id="A0A921KIW7"/>
<dbReference type="GO" id="GO:0016747">
    <property type="term" value="F:acyltransferase activity, transferring groups other than amino-acyl groups"/>
    <property type="evidence" value="ECO:0007669"/>
    <property type="project" value="InterPro"/>
</dbReference>
<dbReference type="Proteomes" id="UP000749320">
    <property type="component" value="Unassembled WGS sequence"/>
</dbReference>
<gene>
    <name evidence="3" type="ORF">K8V91_02445</name>
</gene>
<feature type="transmembrane region" description="Helical" evidence="1">
    <location>
        <begin position="35"/>
        <end position="55"/>
    </location>
</feature>
<feature type="domain" description="Acyltransferase 3" evidence="2">
    <location>
        <begin position="6"/>
        <end position="101"/>
    </location>
</feature>
<accession>A0A921KIW7</accession>
<dbReference type="Pfam" id="PF01757">
    <property type="entry name" value="Acyl_transf_3"/>
    <property type="match status" value="1"/>
</dbReference>
<dbReference type="InterPro" id="IPR002656">
    <property type="entry name" value="Acyl_transf_3_dom"/>
</dbReference>
<keyword evidence="1" id="KW-0812">Transmembrane</keyword>
<reference evidence="3" key="1">
    <citation type="journal article" date="2021" name="PeerJ">
        <title>Extensive microbial diversity within the chicken gut microbiome revealed by metagenomics and culture.</title>
        <authorList>
            <person name="Gilroy R."/>
            <person name="Ravi A."/>
            <person name="Getino M."/>
            <person name="Pursley I."/>
            <person name="Horton D.L."/>
            <person name="Alikhan N.F."/>
            <person name="Baker D."/>
            <person name="Gharbi K."/>
            <person name="Hall N."/>
            <person name="Watson M."/>
            <person name="Adriaenssens E.M."/>
            <person name="Foster-Nyarko E."/>
            <person name="Jarju S."/>
            <person name="Secka A."/>
            <person name="Antonio M."/>
            <person name="Oren A."/>
            <person name="Chaudhuri R.R."/>
            <person name="La Ragione R."/>
            <person name="Hildebrand F."/>
            <person name="Pallen M.J."/>
        </authorList>
    </citation>
    <scope>NUCLEOTIDE SEQUENCE</scope>
    <source>
        <strain evidence="3">CHK193-16274</strain>
    </source>
</reference>
<dbReference type="EMBL" id="DYWV01000083">
    <property type="protein sequence ID" value="HJF39759.1"/>
    <property type="molecule type" value="Genomic_DNA"/>
</dbReference>
<sequence length="126" mass="14498">MKRDSKVDLMRIIACAIVIGPHTYLPLIVNNNPDTSRVFIACLLADGVAVFWLINGFFLFKNKCYPILMKHTAKHILLPILLISIFVFYFNGWLTRGETLMESVRSMYWGILSFNGIGKREKDKDE</sequence>
<keyword evidence="1" id="KW-1133">Transmembrane helix</keyword>
<feature type="transmembrane region" description="Helical" evidence="1">
    <location>
        <begin position="76"/>
        <end position="94"/>
    </location>
</feature>
<evidence type="ECO:0000313" key="4">
    <source>
        <dbReference type="Proteomes" id="UP000749320"/>
    </source>
</evidence>
<name>A0A921KIW7_9FIRM</name>
<proteinExistence type="predicted"/>
<evidence type="ECO:0000256" key="1">
    <source>
        <dbReference type="SAM" id="Phobius"/>
    </source>
</evidence>
<keyword evidence="1" id="KW-0472">Membrane</keyword>
<feature type="transmembrane region" description="Helical" evidence="1">
    <location>
        <begin position="12"/>
        <end position="29"/>
    </location>
</feature>
<comment type="caution">
    <text evidence="3">The sequence shown here is derived from an EMBL/GenBank/DDBJ whole genome shotgun (WGS) entry which is preliminary data.</text>
</comment>
<organism evidence="3 4">
    <name type="scientific">Thomasclavelia spiroformis</name>
    <dbReference type="NCBI Taxonomy" id="29348"/>
    <lineage>
        <taxon>Bacteria</taxon>
        <taxon>Bacillati</taxon>
        <taxon>Bacillota</taxon>
        <taxon>Erysipelotrichia</taxon>
        <taxon>Erysipelotrichales</taxon>
        <taxon>Coprobacillaceae</taxon>
        <taxon>Thomasclavelia</taxon>
    </lineage>
</organism>
<evidence type="ECO:0000313" key="3">
    <source>
        <dbReference type="EMBL" id="HJF39759.1"/>
    </source>
</evidence>